<organism evidence="6 7">
    <name type="scientific">Conoideocrella luteorostrata</name>
    <dbReference type="NCBI Taxonomy" id="1105319"/>
    <lineage>
        <taxon>Eukaryota</taxon>
        <taxon>Fungi</taxon>
        <taxon>Dikarya</taxon>
        <taxon>Ascomycota</taxon>
        <taxon>Pezizomycotina</taxon>
        <taxon>Sordariomycetes</taxon>
        <taxon>Hypocreomycetidae</taxon>
        <taxon>Hypocreales</taxon>
        <taxon>Clavicipitaceae</taxon>
        <taxon>Conoideocrella</taxon>
    </lineage>
</organism>
<keyword evidence="5" id="KW-1133">Transmembrane helix</keyword>
<evidence type="ECO:0000256" key="5">
    <source>
        <dbReference type="SAM" id="Phobius"/>
    </source>
</evidence>
<name>A0AAJ0CYX4_9HYPO</name>
<dbReference type="Gene3D" id="1.10.490.40">
    <property type="entry name" value="Diphtheria toxin, translocation domain"/>
    <property type="match status" value="1"/>
</dbReference>
<dbReference type="InterPro" id="IPR001144">
    <property type="entry name" value="Enterotoxin_A"/>
</dbReference>
<keyword evidence="1" id="KW-0800">Toxin</keyword>
<reference evidence="6" key="1">
    <citation type="submission" date="2023-06" db="EMBL/GenBank/DDBJ databases">
        <title>Conoideocrella luteorostrata (Hypocreales: Clavicipitaceae), a potential biocontrol fungus for elongate hemlock scale in United States Christmas tree production areas.</title>
        <authorList>
            <person name="Barrett H."/>
            <person name="Lovett B."/>
            <person name="Macias A.M."/>
            <person name="Stajich J.E."/>
            <person name="Kasson M.T."/>
        </authorList>
    </citation>
    <scope>NUCLEOTIDE SEQUENCE</scope>
    <source>
        <strain evidence="6">ARSEF 14590</strain>
    </source>
</reference>
<evidence type="ECO:0000256" key="2">
    <source>
        <dbReference type="ARBA" id="ARBA00022729"/>
    </source>
</evidence>
<dbReference type="Gene3D" id="3.90.210.10">
    <property type="entry name" value="Heat-Labile Enterotoxin, subunit A"/>
    <property type="match status" value="1"/>
</dbReference>
<keyword evidence="3" id="KW-0843">Virulence</keyword>
<keyword evidence="2" id="KW-0732">Signal</keyword>
<accession>A0AAJ0CYX4</accession>
<evidence type="ECO:0000256" key="4">
    <source>
        <dbReference type="ARBA" id="ARBA00023157"/>
    </source>
</evidence>
<keyword evidence="4" id="KW-1015">Disulfide bond</keyword>
<keyword evidence="5" id="KW-0812">Transmembrane</keyword>
<sequence>MKPSKFLVLFAGHIIAERISANTGKDAAPNSNTILKSIADGANKTNYSFATKAIQKRGLPTEPSRVYRVDAMPPNIAKEQGGFPPRQADLSNAKFSIYEHSHSSLGGGSSPYVSTSLRPQGAEIFASPGRVAYLYEIHATPNFIDTFTTLGGSKTTSTGEPYLLHKSEREFLATGGIKWDQVVSYTKLADGRDTGKKDRKKIANDDYNKPKYNNLKAGGPNYELAGFPDGHEAWKNEPWSKHKGADIKESGLNFADKNGKAVGLARNNPLQFNIKYPVGGSTFYVPSPNKNGGQPSVHCKRTNGGCINVPVLPEENGSATPKQIEAARKAEKVSEKEFSELATRHKFNKIPWEWEAKGVKSLSDIRTKILKYTPLKPTSPKLRPGSGIGGEIGNALWVGGVVHAFITNSTALDRAAAITAIIPFVGCSVSIAAALEHKEDTALIAMDSALCFIGDALILGGFLPLGLLVHLARLAVQLFTPPPNPPTKEEGLRARDDVWTRFLHEKVFRYIYSHSYHNPHQDFAFKLNNTLAVSAVGVISNAAQGIGALNASSETLEPDAKLDRAKFETGCREAIEKMRNASSGSAIHRQRLLLIDIPANFTSGTALSLRKVGETFNEEFVKRFTSQKNVEAYSDPKWKQFLQKVVLTFVTAGIEALIEKDPYGVARTHLVAVGEYLKTVPVAMPRLLDTAFIVGQSKGLAHIDNIELLLSGRDYIKREVQEESGVDLSDALTDMLAIRHAIEVVRVIQGQLKEEELTEVFPGGKEVRQGLQILIAIKCGKLYEDAKLAAAEIERQERGIPYILSDQPPASLVNPIIPPVPKHPKEGLLLSMILGLTDTVLETQYDEAANSLLKEEVEKMKEHFAQLRKKVTDVVNWSTFEYEDFRPPHDG</sequence>
<gene>
    <name evidence="6" type="ORF">QQS21_002000</name>
</gene>
<dbReference type="Pfam" id="PF01375">
    <property type="entry name" value="Enterotoxin_a"/>
    <property type="match status" value="1"/>
</dbReference>
<evidence type="ECO:0000256" key="3">
    <source>
        <dbReference type="ARBA" id="ARBA00023026"/>
    </source>
</evidence>
<keyword evidence="7" id="KW-1185">Reference proteome</keyword>
<evidence type="ECO:0000313" key="6">
    <source>
        <dbReference type="EMBL" id="KAK2612035.1"/>
    </source>
</evidence>
<feature type="transmembrane region" description="Helical" evidence="5">
    <location>
        <begin position="415"/>
        <end position="435"/>
    </location>
</feature>
<proteinExistence type="predicted"/>
<dbReference type="GO" id="GO:0090729">
    <property type="term" value="F:toxin activity"/>
    <property type="evidence" value="ECO:0007669"/>
    <property type="project" value="UniProtKB-KW"/>
</dbReference>
<evidence type="ECO:0008006" key="8">
    <source>
        <dbReference type="Google" id="ProtNLM"/>
    </source>
</evidence>
<keyword evidence="5" id="KW-0472">Membrane</keyword>
<dbReference type="EMBL" id="JASWJB010000022">
    <property type="protein sequence ID" value="KAK2612035.1"/>
    <property type="molecule type" value="Genomic_DNA"/>
</dbReference>
<dbReference type="AlphaFoldDB" id="A0AAJ0CYX4"/>
<dbReference type="PRINTS" id="PR00771">
    <property type="entry name" value="ENTEROTOXINA"/>
</dbReference>
<dbReference type="Proteomes" id="UP001251528">
    <property type="component" value="Unassembled WGS sequence"/>
</dbReference>
<evidence type="ECO:0000256" key="1">
    <source>
        <dbReference type="ARBA" id="ARBA00022656"/>
    </source>
</evidence>
<dbReference type="SUPFAM" id="SSF56399">
    <property type="entry name" value="ADP-ribosylation"/>
    <property type="match status" value="1"/>
</dbReference>
<protein>
    <recommendedName>
        <fullName evidence="8">Enterotoxin</fullName>
    </recommendedName>
</protein>
<evidence type="ECO:0000313" key="7">
    <source>
        <dbReference type="Proteomes" id="UP001251528"/>
    </source>
</evidence>
<feature type="transmembrane region" description="Helical" evidence="5">
    <location>
        <begin position="456"/>
        <end position="476"/>
    </location>
</feature>
<comment type="caution">
    <text evidence="6">The sequence shown here is derived from an EMBL/GenBank/DDBJ whole genome shotgun (WGS) entry which is preliminary data.</text>
</comment>